<reference evidence="2 3" key="1">
    <citation type="submission" date="2024-01" db="EMBL/GenBank/DDBJ databases">
        <title>The genomes of 5 underutilized Papilionoideae crops provide insights into root nodulation and disease resistanc.</title>
        <authorList>
            <person name="Jiang F."/>
        </authorList>
    </citation>
    <scope>NUCLEOTIDE SEQUENCE [LARGE SCALE GENOMIC DNA]</scope>
    <source>
        <strain evidence="2">LVBAO_FW01</strain>
        <tissue evidence="2">Leaves</tissue>
    </source>
</reference>
<name>A0AAN9QEQ5_CANGL</name>
<dbReference type="AlphaFoldDB" id="A0AAN9QEQ5"/>
<gene>
    <name evidence="2" type="ORF">VNO77_22721</name>
</gene>
<organism evidence="2 3">
    <name type="scientific">Canavalia gladiata</name>
    <name type="common">Sword bean</name>
    <name type="synonym">Dolichos gladiatus</name>
    <dbReference type="NCBI Taxonomy" id="3824"/>
    <lineage>
        <taxon>Eukaryota</taxon>
        <taxon>Viridiplantae</taxon>
        <taxon>Streptophyta</taxon>
        <taxon>Embryophyta</taxon>
        <taxon>Tracheophyta</taxon>
        <taxon>Spermatophyta</taxon>
        <taxon>Magnoliopsida</taxon>
        <taxon>eudicotyledons</taxon>
        <taxon>Gunneridae</taxon>
        <taxon>Pentapetalae</taxon>
        <taxon>rosids</taxon>
        <taxon>fabids</taxon>
        <taxon>Fabales</taxon>
        <taxon>Fabaceae</taxon>
        <taxon>Papilionoideae</taxon>
        <taxon>50 kb inversion clade</taxon>
        <taxon>NPAAA clade</taxon>
        <taxon>indigoferoid/millettioid clade</taxon>
        <taxon>Phaseoleae</taxon>
        <taxon>Canavalia</taxon>
    </lineage>
</organism>
<sequence>MGVHSIHQQSVVTEIFKIGNFASNHRCSLSFNKFPIPTFATTRVPFSVHLRCSTTSAAAAGDTILTPVISEQQALNSPPFTQSLVAPAPPIAVARNLGFRPTPELGLFSYLFVLSMAFGAFLSVAVVSIPTLIVHFYTHTCAFGRLGASVKKLSKVVSEEVPGTLSSLKLSSMELNELTQQLSSLRHKIAGVRMGKKDGSTVR</sequence>
<protein>
    <submittedName>
        <fullName evidence="2">Uncharacterized protein</fullName>
    </submittedName>
</protein>
<dbReference type="EMBL" id="JAYMYQ010000005">
    <property type="protein sequence ID" value="KAK7328608.1"/>
    <property type="molecule type" value="Genomic_DNA"/>
</dbReference>
<keyword evidence="3" id="KW-1185">Reference proteome</keyword>
<evidence type="ECO:0000256" key="1">
    <source>
        <dbReference type="SAM" id="Phobius"/>
    </source>
</evidence>
<proteinExistence type="predicted"/>
<dbReference type="PANTHER" id="PTHR33825:SF4">
    <property type="entry name" value="OS05G0137600 PROTEIN"/>
    <property type="match status" value="1"/>
</dbReference>
<keyword evidence="1" id="KW-0472">Membrane</keyword>
<evidence type="ECO:0000313" key="3">
    <source>
        <dbReference type="Proteomes" id="UP001367508"/>
    </source>
</evidence>
<keyword evidence="1" id="KW-1133">Transmembrane helix</keyword>
<dbReference type="PANTHER" id="PTHR33825">
    <property type="entry name" value="CHITINASE-LIKE PROTEIN"/>
    <property type="match status" value="1"/>
</dbReference>
<evidence type="ECO:0000313" key="2">
    <source>
        <dbReference type="EMBL" id="KAK7328608.1"/>
    </source>
</evidence>
<comment type="caution">
    <text evidence="2">The sequence shown here is derived from an EMBL/GenBank/DDBJ whole genome shotgun (WGS) entry which is preliminary data.</text>
</comment>
<feature type="transmembrane region" description="Helical" evidence="1">
    <location>
        <begin position="107"/>
        <end position="137"/>
    </location>
</feature>
<dbReference type="Proteomes" id="UP001367508">
    <property type="component" value="Unassembled WGS sequence"/>
</dbReference>
<keyword evidence="1" id="KW-0812">Transmembrane</keyword>
<accession>A0AAN9QEQ5</accession>